<proteinExistence type="inferred from homology"/>
<comment type="caution">
    <text evidence="19">The sequence shown here is derived from an EMBL/GenBank/DDBJ whole genome shotgun (WGS) entry which is preliminary data.</text>
</comment>
<keyword evidence="9" id="KW-0256">Endoplasmic reticulum</keyword>
<evidence type="ECO:0000256" key="8">
    <source>
        <dbReference type="ARBA" id="ARBA00022801"/>
    </source>
</evidence>
<evidence type="ECO:0000256" key="15">
    <source>
        <dbReference type="ARBA" id="ARBA00052670"/>
    </source>
</evidence>
<evidence type="ECO:0000313" key="19">
    <source>
        <dbReference type="EMBL" id="KAF7287299.1"/>
    </source>
</evidence>
<evidence type="ECO:0000256" key="13">
    <source>
        <dbReference type="ARBA" id="ARBA00023239"/>
    </source>
</evidence>
<evidence type="ECO:0000256" key="2">
    <source>
        <dbReference type="ARBA" id="ARBA00004371"/>
    </source>
</evidence>
<dbReference type="InterPro" id="IPR001568">
    <property type="entry name" value="RNase_T2-like"/>
</dbReference>
<dbReference type="Proteomes" id="UP000625711">
    <property type="component" value="Unassembled WGS sequence"/>
</dbReference>
<dbReference type="InterPro" id="IPR033130">
    <property type="entry name" value="RNase_T2_His_AS_2"/>
</dbReference>
<keyword evidence="7" id="KW-0255">Endonuclease</keyword>
<feature type="chain" id="PRO_5032658077" evidence="18">
    <location>
        <begin position="22"/>
        <end position="286"/>
    </location>
</feature>
<dbReference type="Gene3D" id="3.90.730.10">
    <property type="entry name" value="Ribonuclease T2-like"/>
    <property type="match status" value="1"/>
</dbReference>
<dbReference type="InterPro" id="IPR033697">
    <property type="entry name" value="Ribonuclease_T2_eukaryotic"/>
</dbReference>
<dbReference type="GO" id="GO:0033897">
    <property type="term" value="F:ribonuclease T2 activity"/>
    <property type="evidence" value="ECO:0007669"/>
    <property type="project" value="InterPro"/>
</dbReference>
<evidence type="ECO:0000256" key="6">
    <source>
        <dbReference type="ARBA" id="ARBA00022722"/>
    </source>
</evidence>
<keyword evidence="18" id="KW-0732">Signal</keyword>
<keyword evidence="20" id="KW-1185">Reference proteome</keyword>
<dbReference type="GO" id="GO:0005788">
    <property type="term" value="C:endoplasmic reticulum lumen"/>
    <property type="evidence" value="ECO:0007669"/>
    <property type="project" value="UniProtKB-SubCell"/>
</dbReference>
<feature type="signal peptide" evidence="18">
    <location>
        <begin position="1"/>
        <end position="21"/>
    </location>
</feature>
<dbReference type="PROSITE" id="PS00531">
    <property type="entry name" value="RNASE_T2_2"/>
    <property type="match status" value="1"/>
</dbReference>
<keyword evidence="8" id="KW-0378">Hydrolase</keyword>
<dbReference type="AlphaFoldDB" id="A0A834IVN3"/>
<accession>A0A834IVN3</accession>
<keyword evidence="5" id="KW-0964">Secreted</keyword>
<evidence type="ECO:0000256" key="12">
    <source>
        <dbReference type="ARBA" id="ARBA00023228"/>
    </source>
</evidence>
<evidence type="ECO:0000256" key="5">
    <source>
        <dbReference type="ARBA" id="ARBA00022525"/>
    </source>
</evidence>
<keyword evidence="11" id="KW-0325">Glycoprotein</keyword>
<evidence type="ECO:0000256" key="4">
    <source>
        <dbReference type="ARBA" id="ARBA00007469"/>
    </source>
</evidence>
<feature type="active site" evidence="16">
    <location>
        <position position="120"/>
    </location>
</feature>
<evidence type="ECO:0000256" key="14">
    <source>
        <dbReference type="ARBA" id="ARBA00051280"/>
    </source>
</evidence>
<evidence type="ECO:0000256" key="18">
    <source>
        <dbReference type="SAM" id="SignalP"/>
    </source>
</evidence>
<dbReference type="GO" id="GO:0016787">
    <property type="term" value="F:hydrolase activity"/>
    <property type="evidence" value="ECO:0007669"/>
    <property type="project" value="UniProtKB-KW"/>
</dbReference>
<comment type="catalytic activity">
    <reaction evidence="14">
        <text>a guanylyl-uridine-RNA = a 3'-end 2',3'-cyclophospho-GMP-RNA + a 5'-end dephospho-uridine-RNA</text>
        <dbReference type="Rhea" id="RHEA:81323"/>
        <dbReference type="Rhea" id="RHEA-COMP:17356"/>
        <dbReference type="Rhea" id="RHEA-COMP:19658"/>
        <dbReference type="Rhea" id="RHEA-COMP:19659"/>
        <dbReference type="ChEBI" id="CHEBI:173224"/>
        <dbReference type="ChEBI" id="CHEBI:231849"/>
        <dbReference type="ChEBI" id="CHEBI:231850"/>
    </reaction>
</comment>
<dbReference type="GO" id="GO:0006401">
    <property type="term" value="P:RNA catabolic process"/>
    <property type="evidence" value="ECO:0007669"/>
    <property type="project" value="TreeGrafter"/>
</dbReference>
<keyword evidence="10" id="KW-1015">Disulfide bond</keyword>
<comment type="subcellular location">
    <subcellularLocation>
        <location evidence="1">Endoplasmic reticulum lumen</location>
    </subcellularLocation>
    <subcellularLocation>
        <location evidence="2">Lysosome</location>
    </subcellularLocation>
    <subcellularLocation>
        <location evidence="3">Secreted</location>
    </subcellularLocation>
</comment>
<dbReference type="GO" id="GO:0003723">
    <property type="term" value="F:RNA binding"/>
    <property type="evidence" value="ECO:0007669"/>
    <property type="project" value="InterPro"/>
</dbReference>
<evidence type="ECO:0000256" key="3">
    <source>
        <dbReference type="ARBA" id="ARBA00004613"/>
    </source>
</evidence>
<comment type="catalytic activity">
    <reaction evidence="15">
        <text>an adenylyl-uridine-RNA = a 3'-end 2',3'-cyclophospho-AMP-RNA + a 5'-end dephospho-uridine-RNA</text>
        <dbReference type="Rhea" id="RHEA:81383"/>
        <dbReference type="Rhea" id="RHEA-COMP:17356"/>
        <dbReference type="Rhea" id="RHEA-COMP:19675"/>
        <dbReference type="Rhea" id="RHEA-COMP:19676"/>
        <dbReference type="ChEBI" id="CHEBI:173224"/>
        <dbReference type="ChEBI" id="CHEBI:231879"/>
        <dbReference type="ChEBI" id="CHEBI:231881"/>
    </reaction>
    <physiologicalReaction direction="left-to-right" evidence="15">
        <dbReference type="Rhea" id="RHEA:81384"/>
    </physiologicalReaction>
</comment>
<dbReference type="GO" id="GO:0005576">
    <property type="term" value="C:extracellular region"/>
    <property type="evidence" value="ECO:0007669"/>
    <property type="project" value="UniProtKB-SubCell"/>
</dbReference>
<evidence type="ECO:0000256" key="9">
    <source>
        <dbReference type="ARBA" id="ARBA00022824"/>
    </source>
</evidence>
<dbReference type="CDD" id="cd01061">
    <property type="entry name" value="RNase_T2_euk"/>
    <property type="match status" value="1"/>
</dbReference>
<protein>
    <submittedName>
        <fullName evidence="19">Uncharacterized protein</fullName>
    </submittedName>
</protein>
<keyword evidence="12" id="KW-0458">Lysosome</keyword>
<keyword evidence="6" id="KW-0540">Nuclease</keyword>
<dbReference type="EMBL" id="JAACXV010000014">
    <property type="protein sequence ID" value="KAF7287299.1"/>
    <property type="molecule type" value="Genomic_DNA"/>
</dbReference>
<evidence type="ECO:0000256" key="7">
    <source>
        <dbReference type="ARBA" id="ARBA00022759"/>
    </source>
</evidence>
<evidence type="ECO:0000256" key="10">
    <source>
        <dbReference type="ARBA" id="ARBA00023157"/>
    </source>
</evidence>
<dbReference type="SUPFAM" id="SSF55895">
    <property type="entry name" value="Ribonuclease Rh-like"/>
    <property type="match status" value="1"/>
</dbReference>
<dbReference type="Pfam" id="PF00445">
    <property type="entry name" value="Ribonuclease_T2"/>
    <property type="match status" value="1"/>
</dbReference>
<evidence type="ECO:0000256" key="17">
    <source>
        <dbReference type="RuleBase" id="RU004328"/>
    </source>
</evidence>
<dbReference type="InterPro" id="IPR036430">
    <property type="entry name" value="RNase_T2-like_sf"/>
</dbReference>
<gene>
    <name evidence="19" type="ORF">GWI33_001664</name>
</gene>
<comment type="similarity">
    <text evidence="4 17">Belongs to the RNase T2 family.</text>
</comment>
<dbReference type="OrthoDB" id="435754at2759"/>
<organism evidence="19 20">
    <name type="scientific">Rhynchophorus ferrugineus</name>
    <name type="common">Red palm weevil</name>
    <name type="synonym">Curculio ferrugineus</name>
    <dbReference type="NCBI Taxonomy" id="354439"/>
    <lineage>
        <taxon>Eukaryota</taxon>
        <taxon>Metazoa</taxon>
        <taxon>Ecdysozoa</taxon>
        <taxon>Arthropoda</taxon>
        <taxon>Hexapoda</taxon>
        <taxon>Insecta</taxon>
        <taxon>Pterygota</taxon>
        <taxon>Neoptera</taxon>
        <taxon>Endopterygota</taxon>
        <taxon>Coleoptera</taxon>
        <taxon>Polyphaga</taxon>
        <taxon>Cucujiformia</taxon>
        <taxon>Curculionidae</taxon>
        <taxon>Dryophthorinae</taxon>
        <taxon>Rhynchophorus</taxon>
    </lineage>
</organism>
<dbReference type="GO" id="GO:0005764">
    <property type="term" value="C:lysosome"/>
    <property type="evidence" value="ECO:0007669"/>
    <property type="project" value="UniProtKB-SubCell"/>
</dbReference>
<evidence type="ECO:0000256" key="11">
    <source>
        <dbReference type="ARBA" id="ARBA00023180"/>
    </source>
</evidence>
<evidence type="ECO:0000256" key="1">
    <source>
        <dbReference type="ARBA" id="ARBA00004319"/>
    </source>
</evidence>
<reference evidence="19" key="1">
    <citation type="submission" date="2020-08" db="EMBL/GenBank/DDBJ databases">
        <title>Genome sequencing and assembly of the red palm weevil Rhynchophorus ferrugineus.</title>
        <authorList>
            <person name="Dias G.B."/>
            <person name="Bergman C.M."/>
            <person name="Manee M."/>
        </authorList>
    </citation>
    <scope>NUCLEOTIDE SEQUENCE</scope>
    <source>
        <strain evidence="19">AA-2017</strain>
        <tissue evidence="19">Whole larva</tissue>
    </source>
</reference>
<feature type="active site" evidence="16">
    <location>
        <position position="67"/>
    </location>
</feature>
<evidence type="ECO:0000256" key="16">
    <source>
        <dbReference type="PIRSR" id="PIRSR633697-1"/>
    </source>
</evidence>
<name>A0A834IVN3_RHYFE</name>
<dbReference type="PANTHER" id="PTHR11240:SF22">
    <property type="entry name" value="RIBONUCLEASE T2"/>
    <property type="match status" value="1"/>
</dbReference>
<dbReference type="FunFam" id="3.90.730.10:FF:000001">
    <property type="entry name" value="Ribonuclease T2"/>
    <property type="match status" value="1"/>
</dbReference>
<sequence>MFNFCYLWHSLILTICFSSYGQLSSDFDWDYIVFSQRWPLSTCAEWEETKPGNVCNLPTNRLTWTVHGIWPTKSGTRGPISCNSAIHFDPNQLTPMLDDLKEHWTNVEANTKQNSFWEHEWKKHGTCASILPQFDSVTNYFSRGLKFNKDYNLSTILESNGVVPNNNGYNLQDVYNTIMNSTGKEPSIQCVTDKNTKESFISEIRICLNKTLDLIDCEPSSAHEKGDIGMNTNCNLKKSVIYLLKIPQFYLNENESEMNEIDQTFQNWKYYTMIYNFLNVLFWITL</sequence>
<dbReference type="PANTHER" id="PTHR11240">
    <property type="entry name" value="RIBONUCLEASE T2"/>
    <property type="match status" value="1"/>
</dbReference>
<keyword evidence="13" id="KW-0456">Lyase</keyword>
<feature type="active site" evidence="16">
    <location>
        <position position="124"/>
    </location>
</feature>
<evidence type="ECO:0000313" key="20">
    <source>
        <dbReference type="Proteomes" id="UP000625711"/>
    </source>
</evidence>